<feature type="domain" description="Protein kinase" evidence="21">
    <location>
        <begin position="42"/>
        <end position="288"/>
    </location>
</feature>
<dbReference type="SUPFAM" id="SSF58038">
    <property type="entry name" value="SNARE fusion complex"/>
    <property type="match status" value="1"/>
</dbReference>
<dbReference type="GeneID" id="38781229"/>
<keyword evidence="11" id="KW-0653">Protein transport</keyword>
<dbReference type="InterPro" id="IPR011009">
    <property type="entry name" value="Kinase-like_dom_sf"/>
</dbReference>
<feature type="region of interest" description="Disordered" evidence="19">
    <location>
        <begin position="1128"/>
        <end position="1293"/>
    </location>
</feature>
<feature type="domain" description="V-SNARE coiled-coil homology" evidence="22">
    <location>
        <begin position="1290"/>
        <end position="1350"/>
    </location>
</feature>
<dbReference type="GO" id="GO:0005737">
    <property type="term" value="C:cytoplasm"/>
    <property type="evidence" value="ECO:0007669"/>
    <property type="project" value="UniProtKB-ARBA"/>
</dbReference>
<evidence type="ECO:0000259" key="21">
    <source>
        <dbReference type="PROSITE" id="PS50011"/>
    </source>
</evidence>
<feature type="compositionally biased region" description="Polar residues" evidence="19">
    <location>
        <begin position="826"/>
        <end position="844"/>
    </location>
</feature>
<feature type="region of interest" description="Disordered" evidence="19">
    <location>
        <begin position="770"/>
        <end position="789"/>
    </location>
</feature>
<dbReference type="Gene3D" id="1.20.5.110">
    <property type="match status" value="1"/>
</dbReference>
<dbReference type="SUPFAM" id="SSF56112">
    <property type="entry name" value="Protein kinase-like (PK-like)"/>
    <property type="match status" value="1"/>
</dbReference>
<dbReference type="InParanoid" id="A0A401GQ34"/>
<evidence type="ECO:0000256" key="12">
    <source>
        <dbReference type="ARBA" id="ARBA00022989"/>
    </source>
</evidence>
<dbReference type="InterPro" id="IPR000719">
    <property type="entry name" value="Prot_kinase_dom"/>
</dbReference>
<evidence type="ECO:0000256" key="2">
    <source>
        <dbReference type="ARBA" id="ARBA00012513"/>
    </source>
</evidence>
<keyword evidence="12 20" id="KW-1133">Transmembrane helix</keyword>
<comment type="catalytic activity">
    <reaction evidence="16">
        <text>L-seryl-[protein] + ATP = O-phospho-L-seryl-[protein] + ADP + H(+)</text>
        <dbReference type="Rhea" id="RHEA:17989"/>
        <dbReference type="Rhea" id="RHEA-COMP:9863"/>
        <dbReference type="Rhea" id="RHEA-COMP:11604"/>
        <dbReference type="ChEBI" id="CHEBI:15378"/>
        <dbReference type="ChEBI" id="CHEBI:29999"/>
        <dbReference type="ChEBI" id="CHEBI:30616"/>
        <dbReference type="ChEBI" id="CHEBI:83421"/>
        <dbReference type="ChEBI" id="CHEBI:456216"/>
        <dbReference type="EC" id="2.7.11.1"/>
    </reaction>
</comment>
<evidence type="ECO:0000256" key="4">
    <source>
        <dbReference type="ARBA" id="ARBA00022527"/>
    </source>
</evidence>
<reference evidence="23 24" key="1">
    <citation type="journal article" date="2018" name="Sci. Rep.">
        <title>Genome sequence of the cauliflower mushroom Sparassis crispa (Hanabiratake) and its association with beneficial usage.</title>
        <authorList>
            <person name="Kiyama R."/>
            <person name="Furutani Y."/>
            <person name="Kawaguchi K."/>
            <person name="Nakanishi T."/>
        </authorList>
    </citation>
    <scope>NUCLEOTIDE SEQUENCE [LARGE SCALE GENOMIC DNA]</scope>
</reference>
<dbReference type="InterPro" id="IPR042855">
    <property type="entry name" value="V_SNARE_CC"/>
</dbReference>
<keyword evidence="17" id="KW-0175">Coiled coil</keyword>
<proteinExistence type="inferred from homology"/>
<dbReference type="GO" id="GO:0012505">
    <property type="term" value="C:endomembrane system"/>
    <property type="evidence" value="ECO:0007669"/>
    <property type="project" value="UniProtKB-SubCell"/>
</dbReference>
<name>A0A401GQ34_9APHY</name>
<evidence type="ECO:0000256" key="18">
    <source>
        <dbReference type="PROSITE-ProRule" id="PRU10141"/>
    </source>
</evidence>
<dbReference type="RefSeq" id="XP_027615225.1">
    <property type="nucleotide sequence ID" value="XM_027759424.1"/>
</dbReference>
<evidence type="ECO:0000256" key="20">
    <source>
        <dbReference type="SAM" id="Phobius"/>
    </source>
</evidence>
<feature type="compositionally biased region" description="Basic and acidic residues" evidence="19">
    <location>
        <begin position="813"/>
        <end position="822"/>
    </location>
</feature>
<feature type="region of interest" description="Disordered" evidence="19">
    <location>
        <begin position="613"/>
        <end position="679"/>
    </location>
</feature>
<dbReference type="InterPro" id="IPR008271">
    <property type="entry name" value="Ser/Thr_kinase_AS"/>
</dbReference>
<dbReference type="SMART" id="SM00220">
    <property type="entry name" value="S_TKc"/>
    <property type="match status" value="1"/>
</dbReference>
<dbReference type="EMBL" id="BFAD01000006">
    <property type="protein sequence ID" value="GBE84312.1"/>
    <property type="molecule type" value="Genomic_DNA"/>
</dbReference>
<feature type="compositionally biased region" description="Polar residues" evidence="19">
    <location>
        <begin position="431"/>
        <end position="440"/>
    </location>
</feature>
<dbReference type="Pfam" id="PF00957">
    <property type="entry name" value="Synaptobrevin"/>
    <property type="match status" value="1"/>
</dbReference>
<evidence type="ECO:0000256" key="16">
    <source>
        <dbReference type="ARBA" id="ARBA00048679"/>
    </source>
</evidence>
<evidence type="ECO:0000259" key="22">
    <source>
        <dbReference type="PROSITE" id="PS50892"/>
    </source>
</evidence>
<gene>
    <name evidence="23" type="ORF">SCP_0602900</name>
</gene>
<dbReference type="GO" id="GO:0016020">
    <property type="term" value="C:membrane"/>
    <property type="evidence" value="ECO:0007669"/>
    <property type="project" value="InterPro"/>
</dbReference>
<dbReference type="OrthoDB" id="504170at2759"/>
<feature type="compositionally biased region" description="Low complexity" evidence="19">
    <location>
        <begin position="655"/>
        <end position="669"/>
    </location>
</feature>
<feature type="compositionally biased region" description="Gly residues" evidence="19">
    <location>
        <begin position="1143"/>
        <end position="1152"/>
    </location>
</feature>
<evidence type="ECO:0000256" key="1">
    <source>
        <dbReference type="ARBA" id="ARBA00008025"/>
    </source>
</evidence>
<dbReference type="EC" id="2.7.11.1" evidence="2"/>
<dbReference type="GO" id="GO:0016192">
    <property type="term" value="P:vesicle-mediated transport"/>
    <property type="evidence" value="ECO:0007669"/>
    <property type="project" value="InterPro"/>
</dbReference>
<keyword evidence="5" id="KW-0597">Phosphoprotein</keyword>
<dbReference type="Gene3D" id="1.10.510.10">
    <property type="entry name" value="Transferase(Phosphotransferase) domain 1"/>
    <property type="match status" value="1"/>
</dbReference>
<feature type="region of interest" description="Disordered" evidence="19">
    <location>
        <begin position="692"/>
        <end position="753"/>
    </location>
</feature>
<feature type="compositionally biased region" description="Polar residues" evidence="19">
    <location>
        <begin position="459"/>
        <end position="471"/>
    </location>
</feature>
<dbReference type="FunFam" id="1.10.510.10:FF:000650">
    <property type="entry name" value="Serine/threonine-protein kinase ppk16"/>
    <property type="match status" value="1"/>
</dbReference>
<feature type="region of interest" description="Disordered" evidence="19">
    <location>
        <begin position="408"/>
        <end position="476"/>
    </location>
</feature>
<dbReference type="CDD" id="cd15874">
    <property type="entry name" value="R-SNARE_Snc1"/>
    <property type="match status" value="1"/>
</dbReference>
<evidence type="ECO:0000256" key="13">
    <source>
        <dbReference type="ARBA" id="ARBA00023136"/>
    </source>
</evidence>
<keyword evidence="8 18" id="KW-0547">Nucleotide-binding</keyword>
<keyword evidence="13 20" id="KW-0472">Membrane</keyword>
<dbReference type="GO" id="GO:0035556">
    <property type="term" value="P:intracellular signal transduction"/>
    <property type="evidence" value="ECO:0007669"/>
    <property type="project" value="TreeGrafter"/>
</dbReference>
<feature type="compositionally biased region" description="Polar residues" evidence="19">
    <location>
        <begin position="644"/>
        <end position="654"/>
    </location>
</feature>
<feature type="region of interest" description="Disordered" evidence="19">
    <location>
        <begin position="570"/>
        <end position="594"/>
    </location>
</feature>
<dbReference type="PANTHER" id="PTHR24346:SF110">
    <property type="entry name" value="NON-SPECIFIC SERINE_THREONINE PROTEIN KINASE"/>
    <property type="match status" value="1"/>
</dbReference>
<organism evidence="23 24">
    <name type="scientific">Sparassis crispa</name>
    <dbReference type="NCBI Taxonomy" id="139825"/>
    <lineage>
        <taxon>Eukaryota</taxon>
        <taxon>Fungi</taxon>
        <taxon>Dikarya</taxon>
        <taxon>Basidiomycota</taxon>
        <taxon>Agaricomycotina</taxon>
        <taxon>Agaricomycetes</taxon>
        <taxon>Polyporales</taxon>
        <taxon>Sparassidaceae</taxon>
        <taxon>Sparassis</taxon>
    </lineage>
</organism>
<feature type="compositionally biased region" description="Polar residues" evidence="19">
    <location>
        <begin position="1062"/>
        <end position="1072"/>
    </location>
</feature>
<keyword evidence="6" id="KW-0808">Transferase</keyword>
<dbReference type="InterPro" id="IPR001388">
    <property type="entry name" value="Synaptobrevin-like"/>
</dbReference>
<dbReference type="CDD" id="cd14003">
    <property type="entry name" value="STKc_AMPK-like"/>
    <property type="match status" value="1"/>
</dbReference>
<evidence type="ECO:0000256" key="14">
    <source>
        <dbReference type="ARBA" id="ARBA00046280"/>
    </source>
</evidence>
<dbReference type="InterPro" id="IPR017441">
    <property type="entry name" value="Protein_kinase_ATP_BS"/>
</dbReference>
<evidence type="ECO:0000256" key="10">
    <source>
        <dbReference type="ARBA" id="ARBA00022840"/>
    </source>
</evidence>
<feature type="region of interest" description="Disordered" evidence="19">
    <location>
        <begin position="300"/>
        <end position="371"/>
    </location>
</feature>
<feature type="compositionally biased region" description="Basic and acidic residues" evidence="19">
    <location>
        <begin position="570"/>
        <end position="582"/>
    </location>
</feature>
<evidence type="ECO:0000313" key="23">
    <source>
        <dbReference type="EMBL" id="GBE84312.1"/>
    </source>
</evidence>
<keyword evidence="24" id="KW-1185">Reference proteome</keyword>
<feature type="compositionally biased region" description="Polar residues" evidence="19">
    <location>
        <begin position="779"/>
        <end position="789"/>
    </location>
</feature>
<dbReference type="PANTHER" id="PTHR24346">
    <property type="entry name" value="MAP/MICROTUBULE AFFINITY-REGULATING KINASE"/>
    <property type="match status" value="1"/>
</dbReference>
<feature type="compositionally biased region" description="Polar residues" evidence="19">
    <location>
        <begin position="327"/>
        <end position="352"/>
    </location>
</feature>
<dbReference type="Proteomes" id="UP000287166">
    <property type="component" value="Unassembled WGS sequence"/>
</dbReference>
<feature type="compositionally biased region" description="Polar residues" evidence="19">
    <location>
        <begin position="583"/>
        <end position="594"/>
    </location>
</feature>
<evidence type="ECO:0000256" key="5">
    <source>
        <dbReference type="ARBA" id="ARBA00022553"/>
    </source>
</evidence>
<comment type="subcellular location">
    <subcellularLocation>
        <location evidence="14">Endomembrane system</location>
        <topology evidence="14">Single-pass type IV membrane protein</topology>
    </subcellularLocation>
</comment>
<feature type="compositionally biased region" description="Polar residues" evidence="19">
    <location>
        <begin position="939"/>
        <end position="949"/>
    </location>
</feature>
<keyword evidence="7 20" id="KW-0812">Transmembrane</keyword>
<comment type="similarity">
    <text evidence="1">Belongs to the synaptobrevin family.</text>
</comment>
<feature type="compositionally biased region" description="Acidic residues" evidence="19">
    <location>
        <begin position="1130"/>
        <end position="1141"/>
    </location>
</feature>
<evidence type="ECO:0000313" key="24">
    <source>
        <dbReference type="Proteomes" id="UP000287166"/>
    </source>
</evidence>
<feature type="binding site" evidence="18">
    <location>
        <position position="71"/>
    </location>
    <ligand>
        <name>ATP</name>
        <dbReference type="ChEBI" id="CHEBI:30616"/>
    </ligand>
</feature>
<dbReference type="STRING" id="139825.A0A401GQ34"/>
<dbReference type="Pfam" id="PF00069">
    <property type="entry name" value="Pkinase"/>
    <property type="match status" value="1"/>
</dbReference>
<sequence length="1379" mass="149000">MTSDGHRHSTSLSQNHKAQLANAYNELGKELSSQRIRVVGNYTLGKVIGEGTYGKVRLGVHRLTGTRVAIKQIPKAMSASLTREIHHHRQLHHPHVTQLYEVIATESNIWLVTELCSGGELFDYLAEKGRLDEAETRVLFGQLCLAVAYVHEKGIVHRDLKLENVLLDERCRVKLGDFGFTREFERGTLLETFCGTTGYASPEMLLAKKYLGPEVDIWSLGIILYTLLTGTLPFDDDDDSVMKEKVVKGVFEDPEWLSDEARDLIKSILQVDPSVRPQISQILAHPWFTPRSLVPIHAVASQTSSPIGSRPPSPPTLRPASPAGKSQPPSASSGNSHSTYHSASSEFPTSGPVTPDDRATNKSFSTQSHPDAEISEGILKAELSFLDQVRAAQPNVLLEDDLETLPELEEASPREVPSSPDQIPPRLSLSRPISGSNASSKVPPAYPPRTPARTKRRSVSSTLSDPSTPTFDKSILPAPQQDFSSLLITPAPIIFSTPLERDLLNSLSNLGLDTGQIVHSVLTDACDATGALWWLLKRKAERKALEEGTSKSTPDTVEVQEDLKRYDALKMENSKSPIEDKGTVSSRANTPGESIPSISATLVSAYSAPELQFIPPTPTVASTVTPSTPPRTKSPNNPLLSPSHSIAETATRSHPSTPGGSTNSSNSGSKGRKNRSGSVSIMQRATTALEAAGLVRKKSTEVVREKERNSEKRVTSGEESRPSHGSGSSRTAKTPPLRAMKDAGVPATPPSSMDAQLPAMGSPWIMAGAKGSPPPTGSPADTLSALPNISGSKIGNRNRASLLSTFRMWFKEDPKGKRKEEIVIPTASQSFPQTLNSPTTSPAQGRTRGAPKRRGSGSRSRFATGRKAQRAKRASVSSRRSSSVNSRRSSVHSAQFAMLESPPFSADQVASMSRQRNDPARRSFGSHTPNSEREEFVSRPSSVRSFTNQQRHRKSPSVSSTGSMYPARTASPLPKYHRRGGSGSSTRVIRQMQAAPQSHLRSNSASSVHSLASSRQGSSYELSESDGRRNSSPVKPTPRRSLEETPRRAHLPTTFVAHKRQTPFSNPSGSGYLNSFGRSSWKKSWGLEPPGWQTRSAHPAIEVLAISPAPDAPLGIRDVFSGRQSLSMGDESDWVDEDDDGPGYAGYAGGLGQMPAIASSSTSPYPQIVDTPLLSPPPRGGFSRATGKRTMTNTSSGSGSAAGRGTRGKAGRSPVGRSSPLPTEPSFEPADTRAGRRQLPAGRSGPAFRHPIQEEDEDPQPKAMSEPYDPYLPRGGSSSNPPGPPQGNPKTAAIQQQIDDTVGIMRENITKVAERGERLDTLQNKTDTLAVSAQGFRRGANRVRKNMWWKDMKMRIIIGVAIAIIIIIIVVSVVKATHH</sequence>
<feature type="compositionally biased region" description="Low complexity" evidence="19">
    <location>
        <begin position="1192"/>
        <end position="1204"/>
    </location>
</feature>
<dbReference type="PROSITE" id="PS00107">
    <property type="entry name" value="PROTEIN_KINASE_ATP"/>
    <property type="match status" value="1"/>
</dbReference>
<evidence type="ECO:0000256" key="7">
    <source>
        <dbReference type="ARBA" id="ARBA00022692"/>
    </source>
</evidence>
<dbReference type="PROSITE" id="PS50011">
    <property type="entry name" value="PROTEIN_KINASE_DOM"/>
    <property type="match status" value="1"/>
</dbReference>
<dbReference type="PRINTS" id="PR00219">
    <property type="entry name" value="SYNAPTOBREVN"/>
</dbReference>
<evidence type="ECO:0000256" key="15">
    <source>
        <dbReference type="ARBA" id="ARBA00047899"/>
    </source>
</evidence>
<dbReference type="PROSITE" id="PS50892">
    <property type="entry name" value="V_SNARE"/>
    <property type="match status" value="1"/>
</dbReference>
<evidence type="ECO:0000256" key="17">
    <source>
        <dbReference type="PROSITE-ProRule" id="PRU00290"/>
    </source>
</evidence>
<dbReference type="GO" id="GO:0015031">
    <property type="term" value="P:protein transport"/>
    <property type="evidence" value="ECO:0007669"/>
    <property type="project" value="UniProtKB-KW"/>
</dbReference>
<feature type="compositionally biased region" description="Polar residues" evidence="19">
    <location>
        <begin position="723"/>
        <end position="732"/>
    </location>
</feature>
<evidence type="ECO:0000256" key="11">
    <source>
        <dbReference type="ARBA" id="ARBA00022927"/>
    </source>
</evidence>
<feature type="compositionally biased region" description="Basic and acidic residues" evidence="19">
    <location>
        <begin position="698"/>
        <end position="722"/>
    </location>
</feature>
<feature type="region of interest" description="Disordered" evidence="19">
    <location>
        <begin position="813"/>
        <end position="1072"/>
    </location>
</feature>
<comment type="caution">
    <text evidence="23">The sequence shown here is derived from an EMBL/GenBank/DDBJ whole genome shotgun (WGS) entry which is preliminary data.</text>
</comment>
<accession>A0A401GQ34</accession>
<evidence type="ECO:0000256" key="3">
    <source>
        <dbReference type="ARBA" id="ARBA00022448"/>
    </source>
</evidence>
<evidence type="ECO:0000256" key="8">
    <source>
        <dbReference type="ARBA" id="ARBA00022741"/>
    </source>
</evidence>
<feature type="compositionally biased region" description="Low complexity" evidence="19">
    <location>
        <begin position="619"/>
        <end position="643"/>
    </location>
</feature>
<dbReference type="PROSITE" id="PS00417">
    <property type="entry name" value="SYNAPTOBREVIN"/>
    <property type="match status" value="1"/>
</dbReference>
<feature type="compositionally biased region" description="Low complexity" evidence="19">
    <location>
        <begin position="998"/>
        <end position="1015"/>
    </location>
</feature>
<dbReference type="GO" id="GO:0005524">
    <property type="term" value="F:ATP binding"/>
    <property type="evidence" value="ECO:0007669"/>
    <property type="project" value="UniProtKB-UniRule"/>
</dbReference>
<feature type="compositionally biased region" description="Low complexity" evidence="19">
    <location>
        <begin position="874"/>
        <end position="894"/>
    </location>
</feature>
<keyword evidence="4" id="KW-0723">Serine/threonine-protein kinase</keyword>
<dbReference type="GO" id="GO:0004674">
    <property type="term" value="F:protein serine/threonine kinase activity"/>
    <property type="evidence" value="ECO:0007669"/>
    <property type="project" value="UniProtKB-KW"/>
</dbReference>
<evidence type="ECO:0000256" key="6">
    <source>
        <dbReference type="ARBA" id="ARBA00022679"/>
    </source>
</evidence>
<evidence type="ECO:0000256" key="19">
    <source>
        <dbReference type="SAM" id="MobiDB-lite"/>
    </source>
</evidence>
<keyword evidence="10 18" id="KW-0067">ATP-binding</keyword>
<evidence type="ECO:0000256" key="9">
    <source>
        <dbReference type="ARBA" id="ARBA00022777"/>
    </source>
</evidence>
<comment type="catalytic activity">
    <reaction evidence="15">
        <text>L-threonyl-[protein] + ATP = O-phospho-L-threonyl-[protein] + ADP + H(+)</text>
        <dbReference type="Rhea" id="RHEA:46608"/>
        <dbReference type="Rhea" id="RHEA-COMP:11060"/>
        <dbReference type="Rhea" id="RHEA-COMP:11605"/>
        <dbReference type="ChEBI" id="CHEBI:15378"/>
        <dbReference type="ChEBI" id="CHEBI:30013"/>
        <dbReference type="ChEBI" id="CHEBI:30616"/>
        <dbReference type="ChEBI" id="CHEBI:61977"/>
        <dbReference type="ChEBI" id="CHEBI:456216"/>
        <dbReference type="EC" id="2.7.11.1"/>
    </reaction>
</comment>
<dbReference type="FunFam" id="1.20.5.110:FF:000004">
    <property type="entry name" value="Vesicle-associated membrane protein 7"/>
    <property type="match status" value="1"/>
</dbReference>
<dbReference type="PROSITE" id="PS00108">
    <property type="entry name" value="PROTEIN_KINASE_ST"/>
    <property type="match status" value="1"/>
</dbReference>
<protein>
    <recommendedName>
        <fullName evidence="2">non-specific serine/threonine protein kinase</fullName>
        <ecNumber evidence="2">2.7.11.1</ecNumber>
    </recommendedName>
</protein>
<keyword evidence="3" id="KW-0813">Transport</keyword>
<feature type="transmembrane region" description="Helical" evidence="20">
    <location>
        <begin position="1354"/>
        <end position="1374"/>
    </location>
</feature>
<keyword evidence="9 23" id="KW-0418">Kinase</keyword>